<reference evidence="2" key="1">
    <citation type="submission" date="2016-01" db="EMBL/GenBank/DDBJ databases">
        <authorList>
            <person name="Peeters C."/>
        </authorList>
    </citation>
    <scope>NUCLEOTIDE SEQUENCE [LARGE SCALE GENOMIC DNA]</scope>
    <source>
        <strain evidence="2">LMG 22934</strain>
    </source>
</reference>
<comment type="caution">
    <text evidence="2">The sequence shown here is derived from an EMBL/GenBank/DDBJ whole genome shotgun (WGS) entry which is preliminary data.</text>
</comment>
<dbReference type="RefSeq" id="WP_087668236.1">
    <property type="nucleotide sequence ID" value="NZ_FCNW02000016.1"/>
</dbReference>
<organism evidence="2 3">
    <name type="scientific">Caballeronia humi</name>
    <dbReference type="NCBI Taxonomy" id="326474"/>
    <lineage>
        <taxon>Bacteria</taxon>
        <taxon>Pseudomonadati</taxon>
        <taxon>Pseudomonadota</taxon>
        <taxon>Betaproteobacteria</taxon>
        <taxon>Burkholderiales</taxon>
        <taxon>Burkholderiaceae</taxon>
        <taxon>Caballeronia</taxon>
    </lineage>
</organism>
<feature type="region of interest" description="Disordered" evidence="1">
    <location>
        <begin position="35"/>
        <end position="82"/>
    </location>
</feature>
<dbReference type="AlphaFoldDB" id="A0A158HIG2"/>
<dbReference type="EMBL" id="FCNW02000016">
    <property type="protein sequence ID" value="SAL43809.1"/>
    <property type="molecule type" value="Genomic_DNA"/>
</dbReference>
<feature type="compositionally biased region" description="Polar residues" evidence="1">
    <location>
        <begin position="50"/>
        <end position="65"/>
    </location>
</feature>
<protein>
    <submittedName>
        <fullName evidence="2">Uncharacterized protein</fullName>
    </submittedName>
</protein>
<keyword evidence="3" id="KW-1185">Reference proteome</keyword>
<name>A0A158HIG2_9BURK</name>
<dbReference type="OrthoDB" id="9100881at2"/>
<evidence type="ECO:0000313" key="2">
    <source>
        <dbReference type="EMBL" id="SAL43809.1"/>
    </source>
</evidence>
<feature type="compositionally biased region" description="Basic and acidic residues" evidence="1">
    <location>
        <begin position="35"/>
        <end position="46"/>
    </location>
</feature>
<gene>
    <name evidence="2" type="ORF">AWB65_03372</name>
</gene>
<evidence type="ECO:0000256" key="1">
    <source>
        <dbReference type="SAM" id="MobiDB-lite"/>
    </source>
</evidence>
<evidence type="ECO:0000313" key="3">
    <source>
        <dbReference type="Proteomes" id="UP000054977"/>
    </source>
</evidence>
<dbReference type="Proteomes" id="UP000054977">
    <property type="component" value="Unassembled WGS sequence"/>
</dbReference>
<dbReference type="STRING" id="326474.AWB65_03372"/>
<accession>A0A158HIG2</accession>
<sequence length="82" mass="8693">MARPRIGVFSALFAVGGVLAWKWMQSQDAARKRGARDLNRWEDEGGKVVTPSTASKATPSNTSANGADAIGGTADAWNFPRS</sequence>
<proteinExistence type="predicted"/>